<keyword evidence="1" id="KW-0812">Transmembrane</keyword>
<organism evidence="2 3">
    <name type="scientific">Faecalibacterium gallinarum</name>
    <dbReference type="NCBI Taxonomy" id="2903556"/>
    <lineage>
        <taxon>Bacteria</taxon>
        <taxon>Bacillati</taxon>
        <taxon>Bacillota</taxon>
        <taxon>Clostridia</taxon>
        <taxon>Eubacteriales</taxon>
        <taxon>Oscillospiraceae</taxon>
        <taxon>Faecalibacterium</taxon>
    </lineage>
</organism>
<keyword evidence="1" id="KW-0472">Membrane</keyword>
<dbReference type="AlphaFoldDB" id="A0AA37MY98"/>
<gene>
    <name evidence="2" type="ORF">JCM17207_14240</name>
</gene>
<evidence type="ECO:0008006" key="4">
    <source>
        <dbReference type="Google" id="ProtNLM"/>
    </source>
</evidence>
<proteinExistence type="predicted"/>
<feature type="transmembrane region" description="Helical" evidence="1">
    <location>
        <begin position="43"/>
        <end position="64"/>
    </location>
</feature>
<comment type="caution">
    <text evidence="2">The sequence shown here is derived from an EMBL/GenBank/DDBJ whole genome shotgun (WGS) entry which is preliminary data.</text>
</comment>
<evidence type="ECO:0000256" key="1">
    <source>
        <dbReference type="SAM" id="Phobius"/>
    </source>
</evidence>
<evidence type="ECO:0000313" key="2">
    <source>
        <dbReference type="EMBL" id="GJN64799.1"/>
    </source>
</evidence>
<sequence>MKEIYQALEDLVWLAQLGLSMMMPLLLCLGGCWWAVSHWGWPGWLYLPAVLLGLSSGAQTFAAFSRRMIRRARKKTPQSRVGFNDHQ</sequence>
<protein>
    <recommendedName>
        <fullName evidence="4">AtpZ/AtpI family protein</fullName>
    </recommendedName>
</protein>
<dbReference type="Proteomes" id="UP001055185">
    <property type="component" value="Unassembled WGS sequence"/>
</dbReference>
<reference evidence="2" key="1">
    <citation type="journal article" date="2022" name="Int. J. Syst. Evol. Microbiol.">
        <title>Genome-based, phenotypic and chemotaxonomic classification of Faecalibacterium strains: proposal of three novel species Faecalibacterium duncaniae sp. nov., Faecalibacterium hattorii sp. nov. and Faecalibacterium gallinarum sp. nov. .</title>
        <authorList>
            <person name="Sakamoto M."/>
            <person name="Sakurai N."/>
            <person name="Tanno H."/>
            <person name="Iino T."/>
            <person name="Ohkuma M."/>
            <person name="Endo A."/>
        </authorList>
    </citation>
    <scope>NUCLEOTIDE SEQUENCE</scope>
    <source>
        <strain evidence="2">JCM 17207</strain>
    </source>
</reference>
<keyword evidence="3" id="KW-1185">Reference proteome</keyword>
<dbReference type="RefSeq" id="WP_238316987.1">
    <property type="nucleotide sequence ID" value="NZ_BQKV01000043.1"/>
</dbReference>
<feature type="transmembrane region" description="Helical" evidence="1">
    <location>
        <begin position="12"/>
        <end position="37"/>
    </location>
</feature>
<dbReference type="EMBL" id="BQKV01000043">
    <property type="protein sequence ID" value="GJN64799.1"/>
    <property type="molecule type" value="Genomic_DNA"/>
</dbReference>
<evidence type="ECO:0000313" key="3">
    <source>
        <dbReference type="Proteomes" id="UP001055185"/>
    </source>
</evidence>
<accession>A0AA37MY98</accession>
<name>A0AA37MY98_9FIRM</name>
<keyword evidence="1" id="KW-1133">Transmembrane helix</keyword>